<evidence type="ECO:0000256" key="6">
    <source>
        <dbReference type="ARBA" id="ARBA00023136"/>
    </source>
</evidence>
<dbReference type="EMBL" id="JBEHZE010000002">
    <property type="protein sequence ID" value="MEX6634659.1"/>
    <property type="molecule type" value="Genomic_DNA"/>
</dbReference>
<protein>
    <submittedName>
        <fullName evidence="8">Dicarboxylate/amino acid:cation symporter</fullName>
    </submittedName>
</protein>
<comment type="subcellular location">
    <subcellularLocation>
        <location evidence="1">Cell membrane</location>
        <topology evidence="1">Multi-pass membrane protein</topology>
    </subcellularLocation>
</comment>
<dbReference type="InterPro" id="IPR036458">
    <property type="entry name" value="Na:dicarbo_symporter_sf"/>
</dbReference>
<dbReference type="RefSeq" id="WP_369314703.1">
    <property type="nucleotide sequence ID" value="NZ_JBEHZE010000002.1"/>
</dbReference>
<organism evidence="8 9">
    <name type="scientific">Hyphococcus lacteus</name>
    <dbReference type="NCBI Taxonomy" id="3143536"/>
    <lineage>
        <taxon>Bacteria</taxon>
        <taxon>Pseudomonadati</taxon>
        <taxon>Pseudomonadota</taxon>
        <taxon>Alphaproteobacteria</taxon>
        <taxon>Parvularculales</taxon>
        <taxon>Parvularculaceae</taxon>
        <taxon>Hyphococcus</taxon>
    </lineage>
</organism>
<feature type="transmembrane region" description="Helical" evidence="7">
    <location>
        <begin position="94"/>
        <end position="115"/>
    </location>
</feature>
<evidence type="ECO:0000256" key="3">
    <source>
        <dbReference type="ARBA" id="ARBA00022475"/>
    </source>
</evidence>
<evidence type="ECO:0000256" key="1">
    <source>
        <dbReference type="ARBA" id="ARBA00004651"/>
    </source>
</evidence>
<dbReference type="Pfam" id="PF00375">
    <property type="entry name" value="SDF"/>
    <property type="match status" value="1"/>
</dbReference>
<feature type="transmembrane region" description="Helical" evidence="7">
    <location>
        <begin position="56"/>
        <end position="74"/>
    </location>
</feature>
<keyword evidence="5 7" id="KW-1133">Transmembrane helix</keyword>
<keyword evidence="4 7" id="KW-0812">Transmembrane</keyword>
<dbReference type="Gene3D" id="1.10.3860.10">
    <property type="entry name" value="Sodium:dicarboxylate symporter"/>
    <property type="match status" value="1"/>
</dbReference>
<feature type="transmembrane region" description="Helical" evidence="7">
    <location>
        <begin position="361"/>
        <end position="388"/>
    </location>
</feature>
<evidence type="ECO:0000256" key="5">
    <source>
        <dbReference type="ARBA" id="ARBA00022989"/>
    </source>
</evidence>
<sequence>MTSANISSEVRKDNGFFGFYTNRSLGLKILIWMGIGISAGVIFGEKATIVAPLGELFIKLLLMAAVPLVFFNLIAGITSLQNIAILGRLGMRTFAYYLTTTAAALTLGLTMVSLFKPGRGMHLNEEVSEHFGDVPAVTDVILGLFPENIFRAFSEGNIGQVVVFAIFIGITTLLLPAGQKEKLQDVFALIAELLRKLVGIVMYFGPIGVGALAANTVGEYGGAIFGPLARFIGSVWFTQFVMMGFYMVLLVSLSRRNPIQWLKTTASLYATTAATCSSLASLVVAMDVAEKKLKLPQSVYSFTLPLGAQLNKDGTSIMLASVLLFTAQAAGVEFSLMQAVTIVLIGLLLSEGSGGIPGGGLVIALIFVEAFSLPVEVAGIVAGIYRLIDMGSTTVNVMGDLVWTTVLSDIEDRRSKNT</sequence>
<feature type="transmembrane region" description="Helical" evidence="7">
    <location>
        <begin position="158"/>
        <end position="177"/>
    </location>
</feature>
<dbReference type="InterPro" id="IPR001991">
    <property type="entry name" value="Na-dicarboxylate_symporter"/>
</dbReference>
<dbReference type="Proteomes" id="UP001560685">
    <property type="component" value="Unassembled WGS sequence"/>
</dbReference>
<keyword evidence="6 7" id="KW-0472">Membrane</keyword>
<reference evidence="8 9" key="1">
    <citation type="submission" date="2024-05" db="EMBL/GenBank/DDBJ databases">
        <title>Three bacterial strains, DH-69, EH-24, and ECK-19 isolated from coastal sediments.</title>
        <authorList>
            <person name="Ye Y.-Q."/>
            <person name="Du Z.-J."/>
        </authorList>
    </citation>
    <scope>NUCLEOTIDE SEQUENCE [LARGE SCALE GENOMIC DNA]</scope>
    <source>
        <strain evidence="8 9">ECK-19</strain>
    </source>
</reference>
<keyword evidence="2" id="KW-0813">Transport</keyword>
<feature type="transmembrane region" description="Helical" evidence="7">
    <location>
        <begin position="197"/>
        <end position="214"/>
    </location>
</feature>
<dbReference type="PANTHER" id="PTHR42865:SF7">
    <property type="entry name" value="PROTON_GLUTAMATE-ASPARTATE SYMPORTER"/>
    <property type="match status" value="1"/>
</dbReference>
<feature type="transmembrane region" description="Helical" evidence="7">
    <location>
        <begin position="234"/>
        <end position="254"/>
    </location>
</feature>
<evidence type="ECO:0000313" key="8">
    <source>
        <dbReference type="EMBL" id="MEX6634659.1"/>
    </source>
</evidence>
<evidence type="ECO:0000313" key="9">
    <source>
        <dbReference type="Proteomes" id="UP001560685"/>
    </source>
</evidence>
<proteinExistence type="predicted"/>
<feature type="transmembrane region" description="Helical" evidence="7">
    <location>
        <begin position="266"/>
        <end position="286"/>
    </location>
</feature>
<evidence type="ECO:0000256" key="7">
    <source>
        <dbReference type="SAM" id="Phobius"/>
    </source>
</evidence>
<keyword evidence="3" id="KW-1003">Cell membrane</keyword>
<keyword evidence="9" id="KW-1185">Reference proteome</keyword>
<feature type="transmembrane region" description="Helical" evidence="7">
    <location>
        <begin position="25"/>
        <end position="44"/>
    </location>
</feature>
<dbReference type="SUPFAM" id="SSF118215">
    <property type="entry name" value="Proton glutamate symport protein"/>
    <property type="match status" value="1"/>
</dbReference>
<dbReference type="PRINTS" id="PR00173">
    <property type="entry name" value="EDTRNSPORT"/>
</dbReference>
<name>A0ABV3Z768_9PROT</name>
<feature type="transmembrane region" description="Helical" evidence="7">
    <location>
        <begin position="317"/>
        <end position="349"/>
    </location>
</feature>
<dbReference type="PANTHER" id="PTHR42865">
    <property type="entry name" value="PROTON/GLUTAMATE-ASPARTATE SYMPORTER"/>
    <property type="match status" value="1"/>
</dbReference>
<evidence type="ECO:0000256" key="2">
    <source>
        <dbReference type="ARBA" id="ARBA00022448"/>
    </source>
</evidence>
<evidence type="ECO:0000256" key="4">
    <source>
        <dbReference type="ARBA" id="ARBA00022692"/>
    </source>
</evidence>
<comment type="caution">
    <text evidence="8">The sequence shown here is derived from an EMBL/GenBank/DDBJ whole genome shotgun (WGS) entry which is preliminary data.</text>
</comment>
<gene>
    <name evidence="8" type="ORF">ABFZ84_13990</name>
</gene>
<accession>A0ABV3Z768</accession>